<evidence type="ECO:0000313" key="1">
    <source>
        <dbReference type="EMBL" id="KKM85709.1"/>
    </source>
</evidence>
<gene>
    <name evidence="1" type="ORF">LCGC14_1286310</name>
</gene>
<name>A0A0F9KTR9_9ZZZZ</name>
<organism evidence="1">
    <name type="scientific">marine sediment metagenome</name>
    <dbReference type="NCBI Taxonomy" id="412755"/>
    <lineage>
        <taxon>unclassified sequences</taxon>
        <taxon>metagenomes</taxon>
        <taxon>ecological metagenomes</taxon>
    </lineage>
</organism>
<dbReference type="EMBL" id="LAZR01007368">
    <property type="protein sequence ID" value="KKM85709.1"/>
    <property type="molecule type" value="Genomic_DNA"/>
</dbReference>
<reference evidence="1" key="1">
    <citation type="journal article" date="2015" name="Nature">
        <title>Complex archaea that bridge the gap between prokaryotes and eukaryotes.</title>
        <authorList>
            <person name="Spang A."/>
            <person name="Saw J.H."/>
            <person name="Jorgensen S.L."/>
            <person name="Zaremba-Niedzwiedzka K."/>
            <person name="Martijn J."/>
            <person name="Lind A.E."/>
            <person name="van Eijk R."/>
            <person name="Schleper C."/>
            <person name="Guy L."/>
            <person name="Ettema T.J."/>
        </authorList>
    </citation>
    <scope>NUCLEOTIDE SEQUENCE</scope>
</reference>
<protein>
    <submittedName>
        <fullName evidence="1">Uncharacterized protein</fullName>
    </submittedName>
</protein>
<proteinExistence type="predicted"/>
<dbReference type="AlphaFoldDB" id="A0A0F9KTR9"/>
<comment type="caution">
    <text evidence="1">The sequence shown here is derived from an EMBL/GenBank/DDBJ whole genome shotgun (WGS) entry which is preliminary data.</text>
</comment>
<accession>A0A0F9KTR9</accession>
<sequence length="58" mass="6587">MDEECQICKEKGIICLSCEFDKQDRIIDTMRFIGNDFLPNDSQAILVFKKGLEDGQGS</sequence>